<comment type="subcellular location">
    <subcellularLocation>
        <location evidence="1">Nucleus</location>
    </subcellularLocation>
</comment>
<dbReference type="GO" id="GO:0046983">
    <property type="term" value="F:protein dimerization activity"/>
    <property type="evidence" value="ECO:0007669"/>
    <property type="project" value="InterPro"/>
</dbReference>
<dbReference type="SMART" id="SM00353">
    <property type="entry name" value="HLH"/>
    <property type="match status" value="1"/>
</dbReference>
<dbReference type="InterPro" id="IPR015660">
    <property type="entry name" value="MASH1/Ascl1a-like"/>
</dbReference>
<accession>A0AAW0JA37</accession>
<comment type="subunit">
    <text evidence="2">Homodimer.</text>
</comment>
<dbReference type="Proteomes" id="UP000237347">
    <property type="component" value="Unassembled WGS sequence"/>
</dbReference>
<feature type="domain" description="BHLH" evidence="8">
    <location>
        <begin position="67"/>
        <end position="119"/>
    </location>
</feature>
<evidence type="ECO:0000256" key="2">
    <source>
        <dbReference type="ARBA" id="ARBA00011738"/>
    </source>
</evidence>
<evidence type="ECO:0000256" key="6">
    <source>
        <dbReference type="ARBA" id="ARBA00023242"/>
    </source>
</evidence>
<dbReference type="Gene3D" id="4.10.280.10">
    <property type="entry name" value="Helix-loop-helix DNA-binding domain"/>
    <property type="match status" value="1"/>
</dbReference>
<dbReference type="GO" id="GO:0000977">
    <property type="term" value="F:RNA polymerase II transcription regulatory region sequence-specific DNA binding"/>
    <property type="evidence" value="ECO:0007669"/>
    <property type="project" value="TreeGrafter"/>
</dbReference>
<dbReference type="PROSITE" id="PS50888">
    <property type="entry name" value="BHLH"/>
    <property type="match status" value="1"/>
</dbReference>
<dbReference type="InterPro" id="IPR036638">
    <property type="entry name" value="HLH_DNA-bd_sf"/>
</dbReference>
<feature type="coiled-coil region" evidence="7">
    <location>
        <begin position="109"/>
        <end position="136"/>
    </location>
</feature>
<dbReference type="Pfam" id="PF00010">
    <property type="entry name" value="HLH"/>
    <property type="match status" value="1"/>
</dbReference>
<evidence type="ECO:0000256" key="3">
    <source>
        <dbReference type="ARBA" id="ARBA00023015"/>
    </source>
</evidence>
<keyword evidence="7" id="KW-0175">Coiled coil</keyword>
<evidence type="ECO:0000256" key="7">
    <source>
        <dbReference type="SAM" id="Coils"/>
    </source>
</evidence>
<dbReference type="PANTHER" id="PTHR13935:SF155">
    <property type="entry name" value="TRANSCRIPTION FACTOR BHLH120-LIKE"/>
    <property type="match status" value="1"/>
</dbReference>
<organism evidence="9 10">
    <name type="scientific">Quercus suber</name>
    <name type="common">Cork oak</name>
    <dbReference type="NCBI Taxonomy" id="58331"/>
    <lineage>
        <taxon>Eukaryota</taxon>
        <taxon>Viridiplantae</taxon>
        <taxon>Streptophyta</taxon>
        <taxon>Embryophyta</taxon>
        <taxon>Tracheophyta</taxon>
        <taxon>Spermatophyta</taxon>
        <taxon>Magnoliopsida</taxon>
        <taxon>eudicotyledons</taxon>
        <taxon>Gunneridae</taxon>
        <taxon>Pentapetalae</taxon>
        <taxon>rosids</taxon>
        <taxon>fabids</taxon>
        <taxon>Fagales</taxon>
        <taxon>Fagaceae</taxon>
        <taxon>Quercus</taxon>
    </lineage>
</organism>
<dbReference type="SUPFAM" id="SSF47459">
    <property type="entry name" value="HLH, helix-loop-helix DNA-binding domain"/>
    <property type="match status" value="1"/>
</dbReference>
<evidence type="ECO:0000313" key="9">
    <source>
        <dbReference type="EMBL" id="KAK7823495.1"/>
    </source>
</evidence>
<dbReference type="EMBL" id="PKMF04000631">
    <property type="protein sequence ID" value="KAK7823495.1"/>
    <property type="molecule type" value="Genomic_DNA"/>
</dbReference>
<keyword evidence="10" id="KW-1185">Reference proteome</keyword>
<dbReference type="AlphaFoldDB" id="A0AAW0JA37"/>
<dbReference type="InterPro" id="IPR011598">
    <property type="entry name" value="bHLH_dom"/>
</dbReference>
<dbReference type="FunFam" id="4.10.280.10:FF:000085">
    <property type="entry name" value="Transcription factor bHLH126"/>
    <property type="match status" value="1"/>
</dbReference>
<dbReference type="GO" id="GO:0090575">
    <property type="term" value="C:RNA polymerase II transcription regulator complex"/>
    <property type="evidence" value="ECO:0007669"/>
    <property type="project" value="TreeGrafter"/>
</dbReference>
<reference evidence="9 10" key="1">
    <citation type="journal article" date="2018" name="Sci. Data">
        <title>The draft genome sequence of cork oak.</title>
        <authorList>
            <person name="Ramos A.M."/>
            <person name="Usie A."/>
            <person name="Barbosa P."/>
            <person name="Barros P.M."/>
            <person name="Capote T."/>
            <person name="Chaves I."/>
            <person name="Simoes F."/>
            <person name="Abreu I."/>
            <person name="Carrasquinho I."/>
            <person name="Faro C."/>
            <person name="Guimaraes J.B."/>
            <person name="Mendonca D."/>
            <person name="Nobrega F."/>
            <person name="Rodrigues L."/>
            <person name="Saibo N.J.M."/>
            <person name="Varela M.C."/>
            <person name="Egas C."/>
            <person name="Matos J."/>
            <person name="Miguel C.M."/>
            <person name="Oliveira M.M."/>
            <person name="Ricardo C.P."/>
            <person name="Goncalves S."/>
        </authorList>
    </citation>
    <scope>NUCLEOTIDE SEQUENCE [LARGE SCALE GENOMIC DNA]</scope>
    <source>
        <strain evidence="10">cv. HL8</strain>
    </source>
</reference>
<comment type="caution">
    <text evidence="9">The sequence shown here is derived from an EMBL/GenBank/DDBJ whole genome shotgun (WGS) entry which is preliminary data.</text>
</comment>
<name>A0AAW0JA37_QUESU</name>
<keyword evidence="6" id="KW-0539">Nucleus</keyword>
<proteinExistence type="predicted"/>
<evidence type="ECO:0000259" key="8">
    <source>
        <dbReference type="PROSITE" id="PS50888"/>
    </source>
</evidence>
<sequence length="282" mass="31904">MFSSDQNGEKVFQISTTTYQHHTVPQDLILPDALMDDSTLNNDKGKGRQQKSLATLDSCEITHEDNDRKVMHRDMERNRRKEMNKLHGSLRSLLPLEYIKGKRSISDHMNEAVNYINHLQENIKQLGAKRDELKKLSDLIALEPESGTSALCLPTFVMVRPCLDGVEITVNSSFMEQGLPLSRVLQILLEEGLAVVSCVSTKVNQRLIYTIQSQVSGMTHVDLPELQQRLTEAIPLSQKFPNSNLEIIFLVQCFLSFQSHELVTKSPPLPIKNKILQDLVSV</sequence>
<protein>
    <submittedName>
        <fullName evidence="9">Transcription factor bhlh120</fullName>
    </submittedName>
</protein>
<dbReference type="PANTHER" id="PTHR13935">
    <property type="entry name" value="ACHAETE-SCUTE TRANSCRIPTION FACTOR-RELATED"/>
    <property type="match status" value="1"/>
</dbReference>
<evidence type="ECO:0000256" key="4">
    <source>
        <dbReference type="ARBA" id="ARBA00023125"/>
    </source>
</evidence>
<gene>
    <name evidence="9" type="primary">BHLH120_1</name>
    <name evidence="9" type="ORF">CFP56_035393</name>
</gene>
<keyword evidence="5" id="KW-0804">Transcription</keyword>
<dbReference type="GO" id="GO:0000981">
    <property type="term" value="F:DNA-binding transcription factor activity, RNA polymerase II-specific"/>
    <property type="evidence" value="ECO:0007669"/>
    <property type="project" value="TreeGrafter"/>
</dbReference>
<evidence type="ECO:0000256" key="1">
    <source>
        <dbReference type="ARBA" id="ARBA00004123"/>
    </source>
</evidence>
<keyword evidence="4" id="KW-0238">DNA-binding</keyword>
<evidence type="ECO:0000256" key="5">
    <source>
        <dbReference type="ARBA" id="ARBA00023163"/>
    </source>
</evidence>
<dbReference type="CDD" id="cd18914">
    <property type="entry name" value="bHLH_AtORG2_like"/>
    <property type="match status" value="1"/>
</dbReference>
<evidence type="ECO:0000313" key="10">
    <source>
        <dbReference type="Proteomes" id="UP000237347"/>
    </source>
</evidence>
<keyword evidence="3" id="KW-0805">Transcription regulation</keyword>